<feature type="signal peptide" evidence="3">
    <location>
        <begin position="1"/>
        <end position="20"/>
    </location>
</feature>
<keyword evidence="6" id="KW-1185">Reference proteome</keyword>
<dbReference type="InterPro" id="IPR016187">
    <property type="entry name" value="CTDL_fold"/>
</dbReference>
<dbReference type="CDD" id="cd00037">
    <property type="entry name" value="CLECT"/>
    <property type="match status" value="1"/>
</dbReference>
<dbReference type="InterPro" id="IPR001304">
    <property type="entry name" value="C-type_lectin-like"/>
</dbReference>
<dbReference type="Pfam" id="PF00059">
    <property type="entry name" value="Lectin_C"/>
    <property type="match status" value="1"/>
</dbReference>
<dbReference type="InterPro" id="IPR016186">
    <property type="entry name" value="C-type_lectin-like/link_sf"/>
</dbReference>
<dbReference type="PANTHER" id="PTHR22991">
    <property type="entry name" value="PROTEIN CBG13490"/>
    <property type="match status" value="1"/>
</dbReference>
<gene>
    <name evidence="5" type="ORF">CYNAS_LOCUS10370</name>
</gene>
<dbReference type="SUPFAM" id="SSF56436">
    <property type="entry name" value="C-type lectin-like"/>
    <property type="match status" value="2"/>
</dbReference>
<dbReference type="PANTHER" id="PTHR22991:SF40">
    <property type="entry name" value="PROTEIN CBG13490"/>
    <property type="match status" value="1"/>
</dbReference>
<protein>
    <recommendedName>
        <fullName evidence="4">C-type lectin domain-containing protein</fullName>
    </recommendedName>
</protein>
<proteinExistence type="predicted"/>
<sequence>MFFRMLGRILLLALVALSQATDPCPKGHIYDEITKKCYAFVHDALNFVDASKACQERFGYELISIHDMQLNLYAQQLSHAFFDKDYGSFWIGGTKWGYDDWHWTDNTPFDFRNFAKGNNPLKYCAHMRIADGQWIVDDCEQELHQAMCFGDPGVKPPVTKPPPSPEPPVTKPPPSPEPPVTKPPPPTEPPATKPPPPTEPPVTKPPPPTEPPVTKPPPPTEPPATKPPPPTETPVTKPPPPTEPPATKPPPPTEPPVTKPPPPTEPPATKPPPPTEPPVTKPPPPTEPPVTKPPPTEPPATKPPPPTEPPVTKPPPPTEPPATKPPPPTEPPATKPPPPTEPPVTKPPPPTEPPVTKPPPPTEPPVTKPPPPTEPPATKPPPPTEPPVTKPSSPTEPPATKPPPPTEPPATKPPPPTEPPVTKPPPPPEPCRPGWHYNPVNKYCYIFYPEDDYMDITVFYECAIKSSIESAQEEAFVRGILKWYDPAKISCKLPYGRHYFIGRIKGTKYEKNNEYHWTHCGEDHYFNTTELVEGPNYVFITPYYWNYEKTVDACFFMCKRKSIYLL</sequence>
<dbReference type="AlphaFoldDB" id="A0AA36M680"/>
<keyword evidence="1" id="KW-1015">Disulfide bond</keyword>
<evidence type="ECO:0000256" key="1">
    <source>
        <dbReference type="ARBA" id="ARBA00023157"/>
    </source>
</evidence>
<name>A0AA36M680_CYLNA</name>
<dbReference type="PROSITE" id="PS50041">
    <property type="entry name" value="C_TYPE_LECTIN_2"/>
    <property type="match status" value="1"/>
</dbReference>
<evidence type="ECO:0000256" key="2">
    <source>
        <dbReference type="SAM" id="MobiDB-lite"/>
    </source>
</evidence>
<comment type="caution">
    <text evidence="5">The sequence shown here is derived from an EMBL/GenBank/DDBJ whole genome shotgun (WGS) entry which is preliminary data.</text>
</comment>
<feature type="chain" id="PRO_5041366691" description="C-type lectin domain-containing protein" evidence="3">
    <location>
        <begin position="21"/>
        <end position="566"/>
    </location>
</feature>
<organism evidence="5 6">
    <name type="scientific">Cylicocyclus nassatus</name>
    <name type="common">Nematode worm</name>
    <dbReference type="NCBI Taxonomy" id="53992"/>
    <lineage>
        <taxon>Eukaryota</taxon>
        <taxon>Metazoa</taxon>
        <taxon>Ecdysozoa</taxon>
        <taxon>Nematoda</taxon>
        <taxon>Chromadorea</taxon>
        <taxon>Rhabditida</taxon>
        <taxon>Rhabditina</taxon>
        <taxon>Rhabditomorpha</taxon>
        <taxon>Strongyloidea</taxon>
        <taxon>Strongylidae</taxon>
        <taxon>Cylicocyclus</taxon>
    </lineage>
</organism>
<evidence type="ECO:0000313" key="6">
    <source>
        <dbReference type="Proteomes" id="UP001176961"/>
    </source>
</evidence>
<dbReference type="SMART" id="SM00034">
    <property type="entry name" value="CLECT"/>
    <property type="match status" value="2"/>
</dbReference>
<evidence type="ECO:0000259" key="4">
    <source>
        <dbReference type="PROSITE" id="PS50041"/>
    </source>
</evidence>
<dbReference type="Gene3D" id="3.10.100.10">
    <property type="entry name" value="Mannose-Binding Protein A, subunit A"/>
    <property type="match status" value="1"/>
</dbReference>
<keyword evidence="3" id="KW-0732">Signal</keyword>
<evidence type="ECO:0000313" key="5">
    <source>
        <dbReference type="EMBL" id="CAJ0598387.1"/>
    </source>
</evidence>
<feature type="region of interest" description="Disordered" evidence="2">
    <location>
        <begin position="154"/>
        <end position="427"/>
    </location>
</feature>
<reference evidence="5" key="1">
    <citation type="submission" date="2023-07" db="EMBL/GenBank/DDBJ databases">
        <authorList>
            <consortium name="CYATHOMIX"/>
        </authorList>
    </citation>
    <scope>NUCLEOTIDE SEQUENCE</scope>
    <source>
        <strain evidence="5">N/A</strain>
    </source>
</reference>
<feature type="domain" description="C-type lectin" evidence="4">
    <location>
        <begin position="33"/>
        <end position="143"/>
    </location>
</feature>
<evidence type="ECO:0000256" key="3">
    <source>
        <dbReference type="SAM" id="SignalP"/>
    </source>
</evidence>
<dbReference type="Proteomes" id="UP001176961">
    <property type="component" value="Unassembled WGS sequence"/>
</dbReference>
<dbReference type="InterPro" id="IPR050976">
    <property type="entry name" value="Snaclec"/>
</dbReference>
<dbReference type="EMBL" id="CATQJL010000223">
    <property type="protein sequence ID" value="CAJ0598387.1"/>
    <property type="molecule type" value="Genomic_DNA"/>
</dbReference>
<dbReference type="PRINTS" id="PR01217">
    <property type="entry name" value="PRICHEXTENSN"/>
</dbReference>
<accession>A0AA36M680</accession>